<evidence type="ECO:0000256" key="3">
    <source>
        <dbReference type="ARBA" id="ARBA00022840"/>
    </source>
</evidence>
<dbReference type="SUPFAM" id="SSF56059">
    <property type="entry name" value="Glutathione synthetase ATP-binding domain-like"/>
    <property type="match status" value="1"/>
</dbReference>
<accession>A0ABV8IMI1</accession>
<evidence type="ECO:0000259" key="5">
    <source>
        <dbReference type="PROSITE" id="PS50975"/>
    </source>
</evidence>
<evidence type="ECO:0000313" key="6">
    <source>
        <dbReference type="EMBL" id="MFC4065312.1"/>
    </source>
</evidence>
<evidence type="ECO:0000313" key="7">
    <source>
        <dbReference type="Proteomes" id="UP001595867"/>
    </source>
</evidence>
<dbReference type="RefSeq" id="WP_378066342.1">
    <property type="nucleotide sequence ID" value="NZ_JBHSBL010000008.1"/>
</dbReference>
<evidence type="ECO:0000256" key="2">
    <source>
        <dbReference type="ARBA" id="ARBA00022741"/>
    </source>
</evidence>
<dbReference type="PROSITE" id="PS50975">
    <property type="entry name" value="ATP_GRASP"/>
    <property type="match status" value="1"/>
</dbReference>
<keyword evidence="7" id="KW-1185">Reference proteome</keyword>
<dbReference type="Proteomes" id="UP001595867">
    <property type="component" value="Unassembled WGS sequence"/>
</dbReference>
<dbReference type="PANTHER" id="PTHR43585">
    <property type="entry name" value="FUMIPYRROLE BIOSYNTHESIS PROTEIN C"/>
    <property type="match status" value="1"/>
</dbReference>
<proteinExistence type="predicted"/>
<dbReference type="Gene3D" id="3.30.470.20">
    <property type="entry name" value="ATP-grasp fold, B domain"/>
    <property type="match status" value="1"/>
</dbReference>
<comment type="caution">
    <text evidence="6">The sequence shown here is derived from an EMBL/GenBank/DDBJ whole genome shotgun (WGS) entry which is preliminary data.</text>
</comment>
<keyword evidence="2 4" id="KW-0547">Nucleotide-binding</keyword>
<dbReference type="EMBL" id="JBHSBL010000008">
    <property type="protein sequence ID" value="MFC4065312.1"/>
    <property type="molecule type" value="Genomic_DNA"/>
</dbReference>
<evidence type="ECO:0000256" key="4">
    <source>
        <dbReference type="PROSITE-ProRule" id="PRU00409"/>
    </source>
</evidence>
<gene>
    <name evidence="6" type="ORF">ACFO0C_10225</name>
</gene>
<feature type="domain" description="ATP-grasp" evidence="5">
    <location>
        <begin position="119"/>
        <end position="317"/>
    </location>
</feature>
<dbReference type="Pfam" id="PF13535">
    <property type="entry name" value="ATP-grasp_4"/>
    <property type="match status" value="1"/>
</dbReference>
<evidence type="ECO:0000256" key="1">
    <source>
        <dbReference type="ARBA" id="ARBA00022598"/>
    </source>
</evidence>
<name>A0ABV8IMI1_9ACTN</name>
<organism evidence="6 7">
    <name type="scientific">Actinoplanes subglobosus</name>
    <dbReference type="NCBI Taxonomy" id="1547892"/>
    <lineage>
        <taxon>Bacteria</taxon>
        <taxon>Bacillati</taxon>
        <taxon>Actinomycetota</taxon>
        <taxon>Actinomycetes</taxon>
        <taxon>Micromonosporales</taxon>
        <taxon>Micromonosporaceae</taxon>
        <taxon>Actinoplanes</taxon>
    </lineage>
</organism>
<protein>
    <submittedName>
        <fullName evidence="6">ATP-grasp domain-containing protein</fullName>
    </submittedName>
</protein>
<dbReference type="InterPro" id="IPR052032">
    <property type="entry name" value="ATP-dep_AA_Ligase"/>
</dbReference>
<keyword evidence="1" id="KW-0436">Ligase</keyword>
<dbReference type="PANTHER" id="PTHR43585:SF2">
    <property type="entry name" value="ATP-GRASP ENZYME FSQD"/>
    <property type="match status" value="1"/>
</dbReference>
<sequence>MTPGVRPPRLAVVFDFGSATPMSILAAARGLAEVVFLCDRGLPHVRPLYDDLRALARVCDITGLTDEQILAHPDCAGLAGIVTFSESRINRTAALAARLGLPSLGVDTAAAVTDKYRQRCLFAETGVQHTPCRVVRARSELGPALAEVGLPAVLKPRSGAASARTCTVHDVGEAHARWDEFAGGPAEFVVEALLAGDPSVAGPGWGDYVSVESVISYGDIAHVEVTGKFPLAAPLRETGYVVPGTLDDSHRREVLALTTAALTALGVRHGVTHTEVKLTPDGPRIIEVNGRLGGYVADLVRRARGFDLVRAALTVALGRTPARPPAALRRHTFQYFLTPPMTAVALRRLDGTDRLDDIPGIHLVELFAQPGTTLDWRRGTLAHLGIVHGSARDHQGVQRLVEEVGRALDIEYEESPEAG</sequence>
<reference evidence="7" key="1">
    <citation type="journal article" date="2019" name="Int. J. Syst. Evol. Microbiol.">
        <title>The Global Catalogue of Microorganisms (GCM) 10K type strain sequencing project: providing services to taxonomists for standard genome sequencing and annotation.</title>
        <authorList>
            <consortium name="The Broad Institute Genomics Platform"/>
            <consortium name="The Broad Institute Genome Sequencing Center for Infectious Disease"/>
            <person name="Wu L."/>
            <person name="Ma J."/>
        </authorList>
    </citation>
    <scope>NUCLEOTIDE SEQUENCE [LARGE SCALE GENOMIC DNA]</scope>
    <source>
        <strain evidence="7">TBRC 5832</strain>
    </source>
</reference>
<dbReference type="InterPro" id="IPR011761">
    <property type="entry name" value="ATP-grasp"/>
</dbReference>
<keyword evidence="3 4" id="KW-0067">ATP-binding</keyword>